<keyword evidence="2" id="KW-0012">Acyltransferase</keyword>
<gene>
    <name evidence="3" type="ORF">SAMN05444350_13252</name>
</gene>
<evidence type="ECO:0000256" key="2">
    <source>
        <dbReference type="ARBA" id="ARBA00023315"/>
    </source>
</evidence>
<dbReference type="Gene3D" id="3.40.630.30">
    <property type="match status" value="1"/>
</dbReference>
<sequence>MSYVVENKYNYAISAYFSLANDKVALNDFESKTEFNRFRKHRFVNEKRLKSYPAVKICRLGVDLLMKGQYMGTFLRLSI</sequence>
<dbReference type="AlphaFoldDB" id="A0A1M6JWJ9"/>
<proteinExistence type="predicted"/>
<accession>A0A1M6JWJ9</accession>
<keyword evidence="1" id="KW-0808">Transferase</keyword>
<evidence type="ECO:0000256" key="1">
    <source>
        <dbReference type="ARBA" id="ARBA00022679"/>
    </source>
</evidence>
<dbReference type="PANTHER" id="PTHR36449">
    <property type="entry name" value="ACETYLTRANSFERASE-RELATED"/>
    <property type="match status" value="1"/>
</dbReference>
<dbReference type="GO" id="GO:0016746">
    <property type="term" value="F:acyltransferase activity"/>
    <property type="evidence" value="ECO:0007669"/>
    <property type="project" value="UniProtKB-KW"/>
</dbReference>
<dbReference type="PANTHER" id="PTHR36449:SF1">
    <property type="entry name" value="ACETYLTRANSFERASE"/>
    <property type="match status" value="1"/>
</dbReference>
<evidence type="ECO:0000313" key="4">
    <source>
        <dbReference type="Proteomes" id="UP000184192"/>
    </source>
</evidence>
<dbReference type="eggNOG" id="COG0454">
    <property type="taxonomic scope" value="Bacteria"/>
</dbReference>
<organism evidence="3 4">
    <name type="scientific">Bacteroides stercorirosoris</name>
    <dbReference type="NCBI Taxonomy" id="871324"/>
    <lineage>
        <taxon>Bacteria</taxon>
        <taxon>Pseudomonadati</taxon>
        <taxon>Bacteroidota</taxon>
        <taxon>Bacteroidia</taxon>
        <taxon>Bacteroidales</taxon>
        <taxon>Bacteroidaceae</taxon>
        <taxon>Bacteroides</taxon>
    </lineage>
</organism>
<protein>
    <submittedName>
        <fullName evidence="3">Uncharacterized protein</fullName>
    </submittedName>
</protein>
<dbReference type="Proteomes" id="UP000184192">
    <property type="component" value="Unassembled WGS sequence"/>
</dbReference>
<reference evidence="4" key="1">
    <citation type="submission" date="2016-11" db="EMBL/GenBank/DDBJ databases">
        <authorList>
            <person name="Varghese N."/>
            <person name="Submissions S."/>
        </authorList>
    </citation>
    <scope>NUCLEOTIDE SEQUENCE [LARGE SCALE GENOMIC DNA]</scope>
    <source>
        <strain evidence="4">DSM 26884</strain>
    </source>
</reference>
<evidence type="ECO:0000313" key="3">
    <source>
        <dbReference type="EMBL" id="SHJ51018.1"/>
    </source>
</evidence>
<dbReference type="EMBL" id="FQZN01000032">
    <property type="protein sequence ID" value="SHJ51018.1"/>
    <property type="molecule type" value="Genomic_DNA"/>
</dbReference>
<keyword evidence="4" id="KW-1185">Reference proteome</keyword>
<name>A0A1M6JWJ9_9BACE</name>